<feature type="compositionally biased region" description="Pro residues" evidence="1">
    <location>
        <begin position="360"/>
        <end position="379"/>
    </location>
</feature>
<dbReference type="STRING" id="155417.A0A4Q4TQB2"/>
<feature type="compositionally biased region" description="Polar residues" evidence="1">
    <location>
        <begin position="567"/>
        <end position="582"/>
    </location>
</feature>
<protein>
    <recommendedName>
        <fullName evidence="2">J domain-containing protein</fullName>
    </recommendedName>
</protein>
<feature type="domain" description="J" evidence="2">
    <location>
        <begin position="7"/>
        <end position="75"/>
    </location>
</feature>
<dbReference type="AlphaFoldDB" id="A0A4Q4TQB2"/>
<sequence length="617" mass="70743">MFTLPPDPYKALGLSKDAQLPEIRTAYRKLVLRCHPDKVQDPQLKAEKQEEFQRVHEAYELLTDEVARSKYDEKVRYNEKYKELEKEKERARMSGSSPSHARASSRTRTSYFEPEIRAAEPRPSTFAKAGTSPSSAKFYSGGYSSSRSWEDELGSGARAAYEEVRRSKKPATYEREREREREHRDRERDREREWEHERERERERDRRKRKEKEAEERIRQEVKAAKEAKEIAKEAEEARKKKERRDKDKDKKKADKERKKEADDKHRRHKPSYPEPYHEDSDPATPLPEKKSSSSRKLEETAHEIPRTAPRALDRERKNSETLDSAIRYLERSGSQMPNLSRSPTFDQVSFRHVAAAPAVPTPPPAAPAVHPPPPPPPTRDIEVEEETPKRSSAKSSRHVPPDSLRSREKASHKKSGSRSTSKARVVDVSPSRVAPPPLHKSYSDSHRVIHPNRSYTESYPRVPPQPMPSLGRADSWHPGGDRGRGRGRHQASLSEEDSDEDVHYPRSSRRGPSPTEVLTTERRYSVAPDGKTRKHHETVSSSKSHKAKHAAANTSAPRGEPRSAYTDANSYETEPPQSQQGFKVKYAPTYAENDVQFSNVAYSSTYPREPYATPAY</sequence>
<dbReference type="Pfam" id="PF00226">
    <property type="entry name" value="DnaJ"/>
    <property type="match status" value="1"/>
</dbReference>
<accession>A0A4Q4TQB2</accession>
<proteinExistence type="predicted"/>
<name>A0A4Q4TQB2_9PEZI</name>
<dbReference type="PANTHER" id="PTHR44240:SF10">
    <property type="entry name" value="J DOMAIN-CONTAINING PROTEIN"/>
    <property type="match status" value="1"/>
</dbReference>
<dbReference type="PROSITE" id="PS00636">
    <property type="entry name" value="DNAJ_1"/>
    <property type="match status" value="1"/>
</dbReference>
<evidence type="ECO:0000259" key="2">
    <source>
        <dbReference type="PROSITE" id="PS50076"/>
    </source>
</evidence>
<feature type="compositionally biased region" description="Basic and acidic residues" evidence="1">
    <location>
        <begin position="160"/>
        <end position="204"/>
    </location>
</feature>
<dbReference type="PROSITE" id="PS50076">
    <property type="entry name" value="DNAJ_2"/>
    <property type="match status" value="1"/>
</dbReference>
<feature type="region of interest" description="Disordered" evidence="1">
    <location>
        <begin position="82"/>
        <end position="583"/>
    </location>
</feature>
<dbReference type="PANTHER" id="PTHR44240">
    <property type="entry name" value="DNAJ DOMAIN (PROKARYOTIC HEAT SHOCK PROTEIN)-RELATED"/>
    <property type="match status" value="1"/>
</dbReference>
<organism evidence="3 4">
    <name type="scientific">Monosporascus ibericus</name>
    <dbReference type="NCBI Taxonomy" id="155417"/>
    <lineage>
        <taxon>Eukaryota</taxon>
        <taxon>Fungi</taxon>
        <taxon>Dikarya</taxon>
        <taxon>Ascomycota</taxon>
        <taxon>Pezizomycotina</taxon>
        <taxon>Sordariomycetes</taxon>
        <taxon>Xylariomycetidae</taxon>
        <taxon>Xylariales</taxon>
        <taxon>Xylariales incertae sedis</taxon>
        <taxon>Monosporascus</taxon>
    </lineage>
</organism>
<dbReference type="InterPro" id="IPR036869">
    <property type="entry name" value="J_dom_sf"/>
</dbReference>
<dbReference type="PRINTS" id="PR00625">
    <property type="entry name" value="JDOMAIN"/>
</dbReference>
<feature type="compositionally biased region" description="Basic and acidic residues" evidence="1">
    <location>
        <begin position="211"/>
        <end position="265"/>
    </location>
</feature>
<comment type="caution">
    <text evidence="3">The sequence shown here is derived from an EMBL/GenBank/DDBJ whole genome shotgun (WGS) entry which is preliminary data.</text>
</comment>
<dbReference type="OrthoDB" id="10250354at2759"/>
<dbReference type="Proteomes" id="UP000293360">
    <property type="component" value="Unassembled WGS sequence"/>
</dbReference>
<gene>
    <name evidence="3" type="ORF">DL764_001855</name>
</gene>
<keyword evidence="4" id="KW-1185">Reference proteome</keyword>
<dbReference type="SUPFAM" id="SSF46565">
    <property type="entry name" value="Chaperone J-domain"/>
    <property type="match status" value="1"/>
</dbReference>
<feature type="compositionally biased region" description="Low complexity" evidence="1">
    <location>
        <begin position="94"/>
        <end position="110"/>
    </location>
</feature>
<dbReference type="Gene3D" id="1.10.287.110">
    <property type="entry name" value="DnaJ domain"/>
    <property type="match status" value="1"/>
</dbReference>
<dbReference type="CDD" id="cd06257">
    <property type="entry name" value="DnaJ"/>
    <property type="match status" value="1"/>
</dbReference>
<feature type="compositionally biased region" description="Polar residues" evidence="1">
    <location>
        <begin position="333"/>
        <end position="348"/>
    </location>
</feature>
<evidence type="ECO:0000313" key="3">
    <source>
        <dbReference type="EMBL" id="RYP08524.1"/>
    </source>
</evidence>
<dbReference type="EMBL" id="QJNU01000060">
    <property type="protein sequence ID" value="RYP08524.1"/>
    <property type="molecule type" value="Genomic_DNA"/>
</dbReference>
<evidence type="ECO:0000256" key="1">
    <source>
        <dbReference type="SAM" id="MobiDB-lite"/>
    </source>
</evidence>
<dbReference type="InterPro" id="IPR001623">
    <property type="entry name" value="DnaJ_domain"/>
</dbReference>
<dbReference type="InterPro" id="IPR018253">
    <property type="entry name" value="DnaJ_domain_CS"/>
</dbReference>
<feature type="compositionally biased region" description="Polar residues" evidence="1">
    <location>
        <begin position="131"/>
        <end position="147"/>
    </location>
</feature>
<dbReference type="SMART" id="SM00271">
    <property type="entry name" value="DnaJ"/>
    <property type="match status" value="1"/>
</dbReference>
<reference evidence="3 4" key="1">
    <citation type="submission" date="2018-06" db="EMBL/GenBank/DDBJ databases">
        <title>Complete Genomes of Monosporascus.</title>
        <authorList>
            <person name="Robinson A.J."/>
            <person name="Natvig D.O."/>
        </authorList>
    </citation>
    <scope>NUCLEOTIDE SEQUENCE [LARGE SCALE GENOMIC DNA]</scope>
    <source>
        <strain evidence="3 4">CBS 110550</strain>
    </source>
</reference>
<feature type="compositionally biased region" description="Basic and acidic residues" evidence="1">
    <location>
        <begin position="82"/>
        <end position="92"/>
    </location>
</feature>
<evidence type="ECO:0000313" key="4">
    <source>
        <dbReference type="Proteomes" id="UP000293360"/>
    </source>
</evidence>
<feature type="compositionally biased region" description="Basic and acidic residues" evidence="1">
    <location>
        <begin position="288"/>
        <end position="321"/>
    </location>
</feature>
<dbReference type="InterPro" id="IPR052276">
    <property type="entry name" value="Diphthamide-biosynth_chaperone"/>
</dbReference>